<proteinExistence type="predicted"/>
<keyword evidence="2" id="KW-1185">Reference proteome</keyword>
<dbReference type="EMBL" id="JAUGQQ010000004">
    <property type="protein sequence ID" value="MDN3724460.1"/>
    <property type="molecule type" value="Genomic_DNA"/>
</dbReference>
<dbReference type="Proteomes" id="UP001244787">
    <property type="component" value="Unassembled WGS sequence"/>
</dbReference>
<gene>
    <name evidence="1" type="ORF">QRD02_08695</name>
</gene>
<comment type="caution">
    <text evidence="1">The sequence shown here is derived from an EMBL/GenBank/DDBJ whole genome shotgun (WGS) entry which is preliminary data.</text>
</comment>
<evidence type="ECO:0000313" key="2">
    <source>
        <dbReference type="Proteomes" id="UP001244787"/>
    </source>
</evidence>
<organism evidence="1 2">
    <name type="scientific">Aequorivita aurantiaca</name>
    <dbReference type="NCBI Taxonomy" id="3053356"/>
    <lineage>
        <taxon>Bacteria</taxon>
        <taxon>Pseudomonadati</taxon>
        <taxon>Bacteroidota</taxon>
        <taxon>Flavobacteriia</taxon>
        <taxon>Flavobacteriales</taxon>
        <taxon>Flavobacteriaceae</taxon>
        <taxon>Aequorivita</taxon>
    </lineage>
</organism>
<sequence>MITVTSNNHQERLGILEEEIILNGPPSNLQGSIQFINRESDPIRIKNLGLAEDGKRDLNAGAQSVLNFAFRLHPGERKREPVSHQLPPNTPPGTYEHYIMLGNTKHKVKMIVQPTIEVDLFPSEFTFQDTSPGTTHIAIVTLTNSGNLPFQVPNLKHAATLDMDLLCRAFGKGFRECGEDGLKSTLDEVTKNIKDNLTDWVDISVDECGQIVQPGESILLHVNFIMPKNSNPKRDYEGNFRFWDQEISINVKSHRENINDENYEKQ</sequence>
<dbReference type="RefSeq" id="WP_290254546.1">
    <property type="nucleotide sequence ID" value="NZ_JAUGQQ010000004.1"/>
</dbReference>
<evidence type="ECO:0000313" key="1">
    <source>
        <dbReference type="EMBL" id="MDN3724460.1"/>
    </source>
</evidence>
<accession>A0ABT8DMS6</accession>
<reference evidence="1 2" key="1">
    <citation type="submission" date="2023-06" db="EMBL/GenBank/DDBJ databases">
        <authorList>
            <person name="Ye Y.-Q."/>
            <person name="Du Z.-J."/>
        </authorList>
    </citation>
    <scope>NUCLEOTIDE SEQUENCE [LARGE SCALE GENOMIC DNA]</scope>
    <source>
        <strain evidence="1 2">SDUM287046</strain>
    </source>
</reference>
<protein>
    <submittedName>
        <fullName evidence="1">Uncharacterized protein</fullName>
    </submittedName>
</protein>
<name>A0ABT8DMS6_9FLAO</name>